<dbReference type="GO" id="GO:0004521">
    <property type="term" value="F:RNA endonuclease activity"/>
    <property type="evidence" value="ECO:0007669"/>
    <property type="project" value="UniProtKB-UniRule"/>
</dbReference>
<feature type="binding site" evidence="16">
    <location>
        <position position="443"/>
    </location>
    <ligand>
        <name>Ca(2+)</name>
        <dbReference type="ChEBI" id="CHEBI:29108"/>
    </ligand>
</feature>
<dbReference type="GO" id="GO:0006397">
    <property type="term" value="P:mRNA processing"/>
    <property type="evidence" value="ECO:0007669"/>
    <property type="project" value="UniProtKB-ARBA"/>
</dbReference>
<evidence type="ECO:0000256" key="13">
    <source>
        <dbReference type="PIRNR" id="PIRNR004803"/>
    </source>
</evidence>
<name>A0A1J6W693_9BACI</name>
<dbReference type="OrthoDB" id="9758375at2"/>
<keyword evidence="2 12" id="KW-0963">Cytoplasm</keyword>
<comment type="subcellular location">
    <subcellularLocation>
        <location evidence="1 12 13">Cytoplasm</location>
    </subcellularLocation>
</comment>
<dbReference type="EC" id="3.1.-.-" evidence="12 13"/>
<dbReference type="Gene3D" id="3.40.50.10710">
    <property type="entry name" value="Metallo-hydrolase/oxidoreductase"/>
    <property type="match status" value="1"/>
</dbReference>
<dbReference type="Pfam" id="PF22505">
    <property type="entry name" value="RNase_J_b_CASP"/>
    <property type="match status" value="1"/>
</dbReference>
<feature type="binding site" evidence="16">
    <location>
        <position position="142"/>
    </location>
    <ligand>
        <name>Zn(2+)</name>
        <dbReference type="ChEBI" id="CHEBI:29105"/>
        <label>1</label>
        <note>catalytic</note>
    </ligand>
</feature>
<evidence type="ECO:0000256" key="5">
    <source>
        <dbReference type="ARBA" id="ARBA00022723"/>
    </source>
</evidence>
<comment type="similarity">
    <text evidence="12 13">Belongs to the metallo-beta-lactamase superfamily. RNA-metabolizing metallo-beta-lactamase-like family. Bacterial RNase J subfamily.</text>
</comment>
<dbReference type="Proteomes" id="UP000182062">
    <property type="component" value="Unassembled WGS sequence"/>
</dbReference>
<evidence type="ECO:0000256" key="11">
    <source>
        <dbReference type="ARBA" id="ARBA00065702"/>
    </source>
</evidence>
<comment type="function">
    <text evidence="12">An RNase that has 5'-3' exonuclease and possibly endonuclease activity. Involved in maturation of rRNA and in some organisms also mRNA maturation and/or decay.</text>
</comment>
<evidence type="ECO:0000256" key="4">
    <source>
        <dbReference type="ARBA" id="ARBA00022722"/>
    </source>
</evidence>
<evidence type="ECO:0000256" key="10">
    <source>
        <dbReference type="ARBA" id="ARBA00022884"/>
    </source>
</evidence>
<dbReference type="SUPFAM" id="SSF56281">
    <property type="entry name" value="Metallo-hydrolase/oxidoreductase"/>
    <property type="match status" value="1"/>
</dbReference>
<dbReference type="GO" id="GO:0003723">
    <property type="term" value="F:RNA binding"/>
    <property type="evidence" value="ECO:0007669"/>
    <property type="project" value="UniProtKB-UniRule"/>
</dbReference>
<evidence type="ECO:0000313" key="18">
    <source>
        <dbReference type="EMBL" id="OIU72172.1"/>
    </source>
</evidence>
<feature type="binding site" evidence="16">
    <location>
        <position position="76"/>
    </location>
    <ligand>
        <name>Zn(2+)</name>
        <dbReference type="ChEBI" id="CHEBI:29105"/>
        <label>1</label>
        <note>catalytic</note>
    </ligand>
</feature>
<dbReference type="EMBL" id="MINN01000074">
    <property type="protein sequence ID" value="OIU72172.1"/>
    <property type="molecule type" value="Genomic_DNA"/>
</dbReference>
<feature type="active site" description="Proton donor" evidence="14">
    <location>
        <position position="196"/>
    </location>
</feature>
<dbReference type="Pfam" id="PF07521">
    <property type="entry name" value="RMMBL"/>
    <property type="match status" value="1"/>
</dbReference>
<feature type="binding site" evidence="15">
    <location>
        <begin position="233"/>
        <end position="235"/>
    </location>
    <ligand>
        <name>substrate</name>
    </ligand>
</feature>
<dbReference type="InterPro" id="IPR001279">
    <property type="entry name" value="Metallo-B-lactamas"/>
</dbReference>
<dbReference type="HAMAP" id="MF_01491">
    <property type="entry name" value="RNase_J_bact"/>
    <property type="match status" value="1"/>
</dbReference>
<keyword evidence="19" id="KW-1185">Reference proteome</keyword>
<feature type="binding site" evidence="16">
    <location>
        <position position="78"/>
    </location>
    <ligand>
        <name>Zn(2+)</name>
        <dbReference type="ChEBI" id="CHEBI:29105"/>
        <label>2</label>
        <note>catalytic</note>
    </ligand>
</feature>
<dbReference type="Gene3D" id="3.60.15.10">
    <property type="entry name" value="Ribonuclease Z/Hydroxyacylglutathione hydrolase-like"/>
    <property type="match status" value="1"/>
</dbReference>
<feature type="binding site" evidence="12 15">
    <location>
        <begin position="364"/>
        <end position="368"/>
    </location>
    <ligand>
        <name>substrate</name>
    </ligand>
</feature>
<dbReference type="GO" id="GO:0008270">
    <property type="term" value="F:zinc ion binding"/>
    <property type="evidence" value="ECO:0007669"/>
    <property type="project" value="InterPro"/>
</dbReference>
<dbReference type="GO" id="GO:0006364">
    <property type="term" value="P:rRNA processing"/>
    <property type="evidence" value="ECO:0007669"/>
    <property type="project" value="UniProtKB-UniRule"/>
</dbReference>
<dbReference type="InterPro" id="IPR036866">
    <property type="entry name" value="RibonucZ/Hydroxyglut_hydro"/>
</dbReference>
<evidence type="ECO:0000256" key="1">
    <source>
        <dbReference type="ARBA" id="ARBA00004496"/>
    </source>
</evidence>
<feature type="binding site" evidence="16">
    <location>
        <position position="51"/>
    </location>
    <ligand>
        <name>Ca(2+)</name>
        <dbReference type="ChEBI" id="CHEBI:29108"/>
    </ligand>
</feature>
<comment type="subunit">
    <text evidence="12">Homodimer, may be a subunit of the RNA degradosome.</text>
</comment>
<dbReference type="FunFam" id="3.10.20.580:FF:000001">
    <property type="entry name" value="Ribonuclease J"/>
    <property type="match status" value="1"/>
</dbReference>
<keyword evidence="6 12" id="KW-0255">Endonuclease</keyword>
<feature type="binding site" evidence="16">
    <location>
        <position position="74"/>
    </location>
    <ligand>
        <name>Zn(2+)</name>
        <dbReference type="ChEBI" id="CHEBI:29105"/>
        <label>1</label>
        <note>catalytic</note>
    </ligand>
</feature>
<comment type="cofactor">
    <cofactor evidence="13 16">
        <name>Zn(2+)</name>
        <dbReference type="ChEBI" id="CHEBI:29105"/>
    </cofactor>
    <text evidence="13 16">Binds 2 Zn(2+) ions per subunit. It is not clear if Zn(2+) or Mg(2+) is physiologically important.</text>
</comment>
<accession>A0A1J6W693</accession>
<gene>
    <name evidence="12" type="primary">rnj</name>
    <name evidence="18" type="ORF">BHE18_05950</name>
</gene>
<evidence type="ECO:0000259" key="17">
    <source>
        <dbReference type="SMART" id="SM00849"/>
    </source>
</evidence>
<dbReference type="GO" id="GO:0005737">
    <property type="term" value="C:cytoplasm"/>
    <property type="evidence" value="ECO:0007669"/>
    <property type="project" value="UniProtKB-SubCell"/>
</dbReference>
<evidence type="ECO:0000313" key="19">
    <source>
        <dbReference type="Proteomes" id="UP000182062"/>
    </source>
</evidence>
<dbReference type="Pfam" id="PF17770">
    <property type="entry name" value="RNase_J_C"/>
    <property type="match status" value="1"/>
</dbReference>
<evidence type="ECO:0000256" key="14">
    <source>
        <dbReference type="PIRSR" id="PIRSR004803-1"/>
    </source>
</evidence>
<dbReference type="RefSeq" id="WP_071617837.1">
    <property type="nucleotide sequence ID" value="NZ_MINN01000074.1"/>
</dbReference>
<sequence length="555" mass="61409">MSKTKNDAIRIIPLGGVGEIGKNMYVVEVDHEIFIIDAGLMFPENEMLGIDIVIPDIQYLIENKDRVKGIFLTHGHEDSIGAISYVVSKIKAPVYGTKLTNALVKARLKDAKVPDDVKFFTVHTDSMLNFDGVQVSFFRTTHSIPDSVGVCIHTSEGAIVHTGEFKFDQSAKHLYRPDLGKMAAIGDSGVLCLLSDSTEAERPGYTTSEAVIANQLTETFRTAKGRIIVACFASNLIRLQQVFDAAEQNNRKVAVVGKSLKRVYDIALKLGYLHIRDGIMISLDEIEEYPNDEIVIVATGNQGEPFEALQRMAKKSHRLVNITSGDTVLITATPSPGMEVIVGRTINMLFKAGADVLTANKKVHVSGHGSQEDLKFMLNIMKPKHFVPIQGEYKMLVAHSQLAHDIGLPYRKIFILDKGDVLEYKEGKMKMSGRVQAGNVLIDGSGVGDVGNIVLRDRKLLSEDGVFTVVVTINRKTKAIVAGPEIISRGFVYVRESEELIEGASGIVTDVVQTYLQKGSFEWSAIKQDIRDQLNYYLFNKTRRRPMILPIIMEV</sequence>
<dbReference type="InterPro" id="IPR030854">
    <property type="entry name" value="RNase_J_bac"/>
</dbReference>
<dbReference type="InterPro" id="IPR011108">
    <property type="entry name" value="RMMBL"/>
</dbReference>
<feature type="domain" description="Metallo-beta-lactamase" evidence="17">
    <location>
        <begin position="21"/>
        <end position="216"/>
    </location>
</feature>
<reference evidence="18 19" key="1">
    <citation type="submission" date="2016-09" db="EMBL/GenBank/DDBJ databases">
        <title>Bacillus aquimaris SAMM genome sequence reveals colonization and biosurfactant production capacities.</title>
        <authorList>
            <person name="Waghmode S.R."/>
            <person name="Suryavanshi M.V."/>
        </authorList>
    </citation>
    <scope>NUCLEOTIDE SEQUENCE [LARGE SCALE GENOMIC DNA]</scope>
    <source>
        <strain evidence="18 19">SAMM</strain>
    </source>
</reference>
<evidence type="ECO:0000256" key="8">
    <source>
        <dbReference type="ARBA" id="ARBA00022833"/>
    </source>
</evidence>
<evidence type="ECO:0000256" key="7">
    <source>
        <dbReference type="ARBA" id="ARBA00022801"/>
    </source>
</evidence>
<evidence type="ECO:0000256" key="9">
    <source>
        <dbReference type="ARBA" id="ARBA00022839"/>
    </source>
</evidence>
<dbReference type="InterPro" id="IPR055132">
    <property type="entry name" value="RNase_J_b_CASP"/>
</dbReference>
<keyword evidence="8 16" id="KW-0862">Zinc</keyword>
<comment type="cofactor">
    <cofactor evidence="16">
        <name>Ca(2+)</name>
        <dbReference type="ChEBI" id="CHEBI:29108"/>
    </cofactor>
    <text evidence="16">Binds 1 Ca(2+) cation per subunit. Seen in 1 crystal structure, it is not clear if it is physiologically important.</text>
</comment>
<dbReference type="InterPro" id="IPR041636">
    <property type="entry name" value="RNase_J_C"/>
</dbReference>
<keyword evidence="10 12" id="KW-0694">RNA-binding</keyword>
<dbReference type="Pfam" id="PF00753">
    <property type="entry name" value="Lactamase_B"/>
    <property type="match status" value="1"/>
</dbReference>
<dbReference type="PANTHER" id="PTHR43694">
    <property type="entry name" value="RIBONUCLEASE J"/>
    <property type="match status" value="1"/>
</dbReference>
<dbReference type="AlphaFoldDB" id="A0A1J6W693"/>
<organism evidence="18 19">
    <name type="scientific">Rossellomorea aquimaris</name>
    <dbReference type="NCBI Taxonomy" id="189382"/>
    <lineage>
        <taxon>Bacteria</taxon>
        <taxon>Bacillati</taxon>
        <taxon>Bacillota</taxon>
        <taxon>Bacilli</taxon>
        <taxon>Bacillales</taxon>
        <taxon>Bacillaceae</taxon>
        <taxon>Rossellomorea</taxon>
    </lineage>
</organism>
<feature type="active site" description="Proton acceptor" evidence="14">
    <location>
        <position position="368"/>
    </location>
</feature>
<dbReference type="NCBIfam" id="TIGR00649">
    <property type="entry name" value="MG423"/>
    <property type="match status" value="1"/>
</dbReference>
<dbReference type="Gene3D" id="3.10.20.580">
    <property type="match status" value="1"/>
</dbReference>
<dbReference type="InterPro" id="IPR004613">
    <property type="entry name" value="RNase_J"/>
</dbReference>
<dbReference type="CDD" id="cd07714">
    <property type="entry name" value="RNaseJ_MBL-fold"/>
    <property type="match status" value="1"/>
</dbReference>
<dbReference type="PIRSF" id="PIRSF004803">
    <property type="entry name" value="RnjA"/>
    <property type="match status" value="1"/>
</dbReference>
<evidence type="ECO:0000256" key="2">
    <source>
        <dbReference type="ARBA" id="ARBA00022490"/>
    </source>
</evidence>
<evidence type="ECO:0000256" key="16">
    <source>
        <dbReference type="PIRSR" id="PIRSR004803-3"/>
    </source>
</evidence>
<comment type="subunit">
    <text evidence="11">Unclear whether it forms homodimers or belongs to a larger complex. According to probably does not form homodimers, while shows homodimer formation. Both reports show RNase J1 and J2 interaction, probably as a heterotetramer shows it is a component of a possible RNA degradosome complex composed of rny, rnjA, rnjB, pnp, pfkA and eno, while finds no evidence of an RNA degradosome complex.</text>
</comment>
<evidence type="ECO:0000256" key="3">
    <source>
        <dbReference type="ARBA" id="ARBA00022552"/>
    </source>
</evidence>
<dbReference type="GO" id="GO:0004534">
    <property type="term" value="F:5'-3' RNA exonuclease activity"/>
    <property type="evidence" value="ECO:0007669"/>
    <property type="project" value="UniProtKB-UniRule"/>
</dbReference>
<keyword evidence="9 12" id="KW-0269">Exonuclease</keyword>
<keyword evidence="5 13" id="KW-0479">Metal-binding</keyword>
<keyword evidence="16" id="KW-0106">Calcium</keyword>
<dbReference type="PANTHER" id="PTHR43694:SF4">
    <property type="entry name" value="RIBONUCLEASE J 2"/>
    <property type="match status" value="1"/>
</dbReference>
<keyword evidence="4 12" id="KW-0540">Nuclease</keyword>
<keyword evidence="7 12" id="KW-0378">Hydrolase</keyword>
<evidence type="ECO:0000256" key="15">
    <source>
        <dbReference type="PIRSR" id="PIRSR004803-2"/>
    </source>
</evidence>
<proteinExistence type="inferred from homology"/>
<comment type="caution">
    <text evidence="18">The sequence shown here is derived from an EMBL/GenBank/DDBJ whole genome shotgun (WGS) entry which is preliminary data.</text>
</comment>
<evidence type="ECO:0000256" key="6">
    <source>
        <dbReference type="ARBA" id="ARBA00022759"/>
    </source>
</evidence>
<protein>
    <recommendedName>
        <fullName evidence="12 13">Ribonuclease J</fullName>
        <shortName evidence="12">RNase J</shortName>
        <ecNumber evidence="12 13">3.1.-.-</ecNumber>
    </recommendedName>
</protein>
<keyword evidence="3 12" id="KW-0698">rRNA processing</keyword>
<dbReference type="SMART" id="SM00849">
    <property type="entry name" value="Lactamase_B"/>
    <property type="match status" value="1"/>
</dbReference>
<evidence type="ECO:0000256" key="12">
    <source>
        <dbReference type="HAMAP-Rule" id="MF_01491"/>
    </source>
</evidence>
<dbReference type="InterPro" id="IPR042173">
    <property type="entry name" value="RNase_J_2"/>
</dbReference>
<feature type="binding site" evidence="16">
    <location>
        <position position="49"/>
    </location>
    <ligand>
        <name>Ca(2+)</name>
        <dbReference type="ChEBI" id="CHEBI:29108"/>
    </ligand>
</feature>